<dbReference type="SMART" id="SM00388">
    <property type="entry name" value="HisKA"/>
    <property type="match status" value="1"/>
</dbReference>
<feature type="domain" description="Histidine kinase" evidence="12">
    <location>
        <begin position="246"/>
        <end position="456"/>
    </location>
</feature>
<keyword evidence="10 11" id="KW-0472">Membrane</keyword>
<dbReference type="InterPro" id="IPR003594">
    <property type="entry name" value="HATPase_dom"/>
</dbReference>
<dbReference type="InterPro" id="IPR003660">
    <property type="entry name" value="HAMP_dom"/>
</dbReference>
<dbReference type="CDD" id="cd00082">
    <property type="entry name" value="HisKA"/>
    <property type="match status" value="1"/>
</dbReference>
<dbReference type="PRINTS" id="PR00344">
    <property type="entry name" value="BCTRLSENSOR"/>
</dbReference>
<dbReference type="InterPro" id="IPR036097">
    <property type="entry name" value="HisK_dim/P_sf"/>
</dbReference>
<dbReference type="PROSITE" id="PS50885">
    <property type="entry name" value="HAMP"/>
    <property type="match status" value="1"/>
</dbReference>
<dbReference type="SMART" id="SM00387">
    <property type="entry name" value="HATPase_c"/>
    <property type="match status" value="1"/>
</dbReference>
<dbReference type="CDD" id="cd06225">
    <property type="entry name" value="HAMP"/>
    <property type="match status" value="1"/>
</dbReference>
<keyword evidence="9" id="KW-0902">Two-component regulatory system</keyword>
<comment type="catalytic activity">
    <reaction evidence="1">
        <text>ATP + protein L-histidine = ADP + protein N-phospho-L-histidine.</text>
        <dbReference type="EC" id="2.7.13.3"/>
    </reaction>
</comment>
<name>A0A099D0W1_9ACTN</name>
<feature type="transmembrane region" description="Helical" evidence="11">
    <location>
        <begin position="28"/>
        <end position="52"/>
    </location>
</feature>
<evidence type="ECO:0000313" key="17">
    <source>
        <dbReference type="Proteomes" id="UP000215043"/>
    </source>
</evidence>
<dbReference type="OrthoDB" id="3666358at2"/>
<dbReference type="InterPro" id="IPR003661">
    <property type="entry name" value="HisK_dim/P_dom"/>
</dbReference>
<dbReference type="Proteomes" id="UP000215043">
    <property type="component" value="Chromosome"/>
</dbReference>
<dbReference type="EMBL" id="CP022752">
    <property type="protein sequence ID" value="ASU79808.1"/>
    <property type="molecule type" value="Genomic_DNA"/>
</dbReference>
<evidence type="ECO:0000259" key="12">
    <source>
        <dbReference type="PROSITE" id="PS50109"/>
    </source>
</evidence>
<evidence type="ECO:0000256" key="1">
    <source>
        <dbReference type="ARBA" id="ARBA00000085"/>
    </source>
</evidence>
<gene>
    <name evidence="14" type="ORF">CDG81_17800</name>
    <name evidence="15" type="ORF">IL38_22275</name>
</gene>
<reference evidence="14 17" key="2">
    <citation type="submission" date="2017-08" db="EMBL/GenBank/DDBJ databases">
        <title>The complete genome sequence of moderately halophilic actinomycete Actinopolyspora erythraea YIM 90600, the producer of novel erythromycin, novel actinopolysporins A-C and tubercidin.</title>
        <authorList>
            <person name="Yin M."/>
            <person name="Tang S."/>
        </authorList>
    </citation>
    <scope>NUCLEOTIDE SEQUENCE [LARGE SCALE GENOMIC DNA]</scope>
    <source>
        <strain evidence="14 17">YIM 90600</strain>
    </source>
</reference>
<dbReference type="Pfam" id="PF02518">
    <property type="entry name" value="HATPase_c"/>
    <property type="match status" value="1"/>
</dbReference>
<dbReference type="KEGG" id="aey:CDG81_17800"/>
<dbReference type="EC" id="2.7.13.3" evidence="3"/>
<evidence type="ECO:0000256" key="10">
    <source>
        <dbReference type="ARBA" id="ARBA00023136"/>
    </source>
</evidence>
<dbReference type="EMBL" id="JPMV01000041">
    <property type="protein sequence ID" value="KGI79674.1"/>
    <property type="molecule type" value="Genomic_DNA"/>
</dbReference>
<dbReference type="PANTHER" id="PTHR45436:SF5">
    <property type="entry name" value="SENSOR HISTIDINE KINASE TRCS"/>
    <property type="match status" value="1"/>
</dbReference>
<dbReference type="InterPro" id="IPR036890">
    <property type="entry name" value="HATPase_C_sf"/>
</dbReference>
<evidence type="ECO:0000313" key="16">
    <source>
        <dbReference type="Proteomes" id="UP000029737"/>
    </source>
</evidence>
<dbReference type="Proteomes" id="UP000029737">
    <property type="component" value="Unassembled WGS sequence"/>
</dbReference>
<reference evidence="15 16" key="1">
    <citation type="journal article" date="2014" name="PLoS ONE">
        <title>Identification and Characterization of a New Erythromycin Biosynthetic Gene Cluster in Actinopolyspora erythraea YIM90600, a Novel Erythronolide-Producing Halophilic Actinomycete Isolated from Salt Field.</title>
        <authorList>
            <person name="Chen D."/>
            <person name="Feng J."/>
            <person name="Huang L."/>
            <person name="Zhang Q."/>
            <person name="Wu J."/>
            <person name="Zhu X."/>
            <person name="Duan Y."/>
            <person name="Xu Z."/>
        </authorList>
    </citation>
    <scope>NUCLEOTIDE SEQUENCE [LARGE SCALE GENOMIC DNA]</scope>
    <source>
        <strain evidence="15 16">YIM90600</strain>
    </source>
</reference>
<dbReference type="PROSITE" id="PS50109">
    <property type="entry name" value="HIS_KIN"/>
    <property type="match status" value="1"/>
</dbReference>
<evidence type="ECO:0000259" key="13">
    <source>
        <dbReference type="PROSITE" id="PS50885"/>
    </source>
</evidence>
<evidence type="ECO:0000313" key="15">
    <source>
        <dbReference type="EMBL" id="KGI79674.1"/>
    </source>
</evidence>
<accession>A0A099D0W1</accession>
<evidence type="ECO:0000256" key="7">
    <source>
        <dbReference type="ARBA" id="ARBA00022777"/>
    </source>
</evidence>
<sequence>MTTRFRLGAGWSPRSWWRRRTVQFRTGLVAVFASLLGLSVIVAISVGFIGLLSLESVDTRLRSEAGAAADGVAAGTQPARVAGDGVRVLDTAGEPVDGRGETALRPWEINSLKAGRGVTRSAGGGQPESGVRWAGRVVADPSGKPLLVLARTDLSAYRDVRATANRVLGGGSLAVALLVGTATWLAVRGALRPVRRMRLAAARLPLGERLPVPEADDELRSLARATNDMLARRDADTERVRRFTGDAAHELRNPVSSIRAQAEVAVVHPDPELAQETLRQIEEEARRLSELVEGLLALARSDTAAPPEARPVELVSAARLVVDRTNASGVEPRVRLNAPVAAVTVLSTPTEIATVLDNLVGNALRHARALVRVSVLPTSRGARLLVDDDGPGVPSRHRPHVFDRFYRAEPARARDGGGSGLGLALVAELVGRRGGTARVGTSPEGGARFEVRLPVR</sequence>
<dbReference type="SUPFAM" id="SSF47384">
    <property type="entry name" value="Homodimeric domain of signal transducing histidine kinase"/>
    <property type="match status" value="1"/>
</dbReference>
<dbReference type="Gene3D" id="1.10.287.130">
    <property type="match status" value="1"/>
</dbReference>
<evidence type="ECO:0000256" key="2">
    <source>
        <dbReference type="ARBA" id="ARBA00004236"/>
    </source>
</evidence>
<dbReference type="AlphaFoldDB" id="A0A099D0W1"/>
<comment type="subcellular location">
    <subcellularLocation>
        <location evidence="2">Cell membrane</location>
    </subcellularLocation>
</comment>
<organism evidence="14 17">
    <name type="scientific">Actinopolyspora erythraea</name>
    <dbReference type="NCBI Taxonomy" id="414996"/>
    <lineage>
        <taxon>Bacteria</taxon>
        <taxon>Bacillati</taxon>
        <taxon>Actinomycetota</taxon>
        <taxon>Actinomycetes</taxon>
        <taxon>Actinopolysporales</taxon>
        <taxon>Actinopolysporaceae</taxon>
        <taxon>Actinopolyspora</taxon>
    </lineage>
</organism>
<proteinExistence type="predicted"/>
<dbReference type="Gene3D" id="6.10.340.10">
    <property type="match status" value="1"/>
</dbReference>
<dbReference type="InterPro" id="IPR004358">
    <property type="entry name" value="Sig_transdc_His_kin-like_C"/>
</dbReference>
<dbReference type="SUPFAM" id="SSF55874">
    <property type="entry name" value="ATPase domain of HSP90 chaperone/DNA topoisomerase II/histidine kinase"/>
    <property type="match status" value="1"/>
</dbReference>
<dbReference type="GO" id="GO:0005886">
    <property type="term" value="C:plasma membrane"/>
    <property type="evidence" value="ECO:0007669"/>
    <property type="project" value="UniProtKB-SubCell"/>
</dbReference>
<keyword evidence="16" id="KW-1185">Reference proteome</keyword>
<protein>
    <recommendedName>
        <fullName evidence="3">histidine kinase</fullName>
        <ecNumber evidence="3">2.7.13.3</ecNumber>
    </recommendedName>
</protein>
<dbReference type="Pfam" id="PF00512">
    <property type="entry name" value="HisKA"/>
    <property type="match status" value="1"/>
</dbReference>
<evidence type="ECO:0000256" key="11">
    <source>
        <dbReference type="SAM" id="Phobius"/>
    </source>
</evidence>
<evidence type="ECO:0000256" key="8">
    <source>
        <dbReference type="ARBA" id="ARBA00022989"/>
    </source>
</evidence>
<keyword evidence="7 14" id="KW-0418">Kinase</keyword>
<evidence type="ECO:0000313" key="14">
    <source>
        <dbReference type="EMBL" id="ASU79808.1"/>
    </source>
</evidence>
<keyword evidence="5" id="KW-0808">Transferase</keyword>
<dbReference type="HOGENOM" id="CLU_000445_89_6_11"/>
<dbReference type="InterPro" id="IPR005467">
    <property type="entry name" value="His_kinase_dom"/>
</dbReference>
<evidence type="ECO:0000256" key="4">
    <source>
        <dbReference type="ARBA" id="ARBA00022553"/>
    </source>
</evidence>
<dbReference type="PANTHER" id="PTHR45436">
    <property type="entry name" value="SENSOR HISTIDINE KINASE YKOH"/>
    <property type="match status" value="1"/>
</dbReference>
<evidence type="ECO:0000256" key="9">
    <source>
        <dbReference type="ARBA" id="ARBA00023012"/>
    </source>
</evidence>
<dbReference type="InterPro" id="IPR050428">
    <property type="entry name" value="TCS_sensor_his_kinase"/>
</dbReference>
<evidence type="ECO:0000256" key="6">
    <source>
        <dbReference type="ARBA" id="ARBA00022692"/>
    </source>
</evidence>
<dbReference type="Gene3D" id="3.30.565.10">
    <property type="entry name" value="Histidine kinase-like ATPase, C-terminal domain"/>
    <property type="match status" value="1"/>
</dbReference>
<evidence type="ECO:0000256" key="5">
    <source>
        <dbReference type="ARBA" id="ARBA00022679"/>
    </source>
</evidence>
<keyword evidence="4" id="KW-0597">Phosphoprotein</keyword>
<dbReference type="eggNOG" id="COG2205">
    <property type="taxonomic scope" value="Bacteria"/>
</dbReference>
<evidence type="ECO:0000256" key="3">
    <source>
        <dbReference type="ARBA" id="ARBA00012438"/>
    </source>
</evidence>
<feature type="domain" description="HAMP" evidence="13">
    <location>
        <begin position="188"/>
        <end position="238"/>
    </location>
</feature>
<keyword evidence="6 11" id="KW-0812">Transmembrane</keyword>
<keyword evidence="8 11" id="KW-1133">Transmembrane helix</keyword>
<dbReference type="GO" id="GO:0000155">
    <property type="term" value="F:phosphorelay sensor kinase activity"/>
    <property type="evidence" value="ECO:0007669"/>
    <property type="project" value="InterPro"/>
</dbReference>